<name>A0ABY5SCB4_9BACL</name>
<accession>A0ABY5SCB4</accession>
<dbReference type="EMBL" id="CP091430">
    <property type="protein sequence ID" value="UVI31611.1"/>
    <property type="molecule type" value="Genomic_DNA"/>
</dbReference>
<gene>
    <name evidence="2" type="ORF">L1F29_07260</name>
</gene>
<evidence type="ECO:0000259" key="1">
    <source>
        <dbReference type="Pfam" id="PF00534"/>
    </source>
</evidence>
<dbReference type="InterPro" id="IPR001296">
    <property type="entry name" value="Glyco_trans_1"/>
</dbReference>
<dbReference type="PANTHER" id="PTHR45947:SF3">
    <property type="entry name" value="SULFOQUINOVOSYL TRANSFERASE SQD2"/>
    <property type="match status" value="1"/>
</dbReference>
<evidence type="ECO:0000313" key="2">
    <source>
        <dbReference type="EMBL" id="UVI31611.1"/>
    </source>
</evidence>
<evidence type="ECO:0000313" key="3">
    <source>
        <dbReference type="Proteomes" id="UP001057877"/>
    </source>
</evidence>
<dbReference type="RefSeq" id="WP_258387673.1">
    <property type="nucleotide sequence ID" value="NZ_CP091430.1"/>
</dbReference>
<dbReference type="Gene3D" id="3.40.50.2000">
    <property type="entry name" value="Glycogen Phosphorylase B"/>
    <property type="match status" value="2"/>
</dbReference>
<dbReference type="Proteomes" id="UP001057877">
    <property type="component" value="Chromosome"/>
</dbReference>
<feature type="domain" description="Glycosyl transferase family 1" evidence="1">
    <location>
        <begin position="192"/>
        <end position="341"/>
    </location>
</feature>
<dbReference type="InterPro" id="IPR050194">
    <property type="entry name" value="Glycosyltransferase_grp1"/>
</dbReference>
<protein>
    <submittedName>
        <fullName evidence="2">Glycosyltransferase family 4 protein</fullName>
    </submittedName>
</protein>
<organism evidence="2 3">
    <name type="scientific">Paenibacillus spongiae</name>
    <dbReference type="NCBI Taxonomy" id="2909671"/>
    <lineage>
        <taxon>Bacteria</taxon>
        <taxon>Bacillati</taxon>
        <taxon>Bacillota</taxon>
        <taxon>Bacilli</taxon>
        <taxon>Bacillales</taxon>
        <taxon>Paenibacillaceae</taxon>
        <taxon>Paenibacillus</taxon>
    </lineage>
</organism>
<dbReference type="PANTHER" id="PTHR45947">
    <property type="entry name" value="SULFOQUINOVOSYL TRANSFERASE SQD2"/>
    <property type="match status" value="1"/>
</dbReference>
<dbReference type="SUPFAM" id="SSF53756">
    <property type="entry name" value="UDP-Glycosyltransferase/glycogen phosphorylase"/>
    <property type="match status" value="1"/>
</dbReference>
<dbReference type="Pfam" id="PF00534">
    <property type="entry name" value="Glycos_transf_1"/>
    <property type="match status" value="1"/>
</dbReference>
<reference evidence="2" key="1">
    <citation type="submission" date="2022-01" db="EMBL/GenBank/DDBJ databases">
        <title>Paenibacillus spongiae sp. nov., isolated from marine sponge.</title>
        <authorList>
            <person name="Li Z."/>
            <person name="Zhang M."/>
        </authorList>
    </citation>
    <scope>NUCLEOTIDE SEQUENCE</scope>
    <source>
        <strain evidence="2">PHS-Z3</strain>
    </source>
</reference>
<proteinExistence type="predicted"/>
<sequence>MVKVLLLTNTIAPYRIPVLNRLNTDNEIDLTVWYLEERERNRHWNINHGEIQYNYECLKGIHYYVQKMDLGVHINPGLFYKLVKFKPDVVMAAGYDSLAYWSALLYCKLFNKKYVVWWGSTLESSRVKNGIVNLIRRSFFKMTNNFVTYGTAAAECLKHYGVDSSRIVTGYNTVNIRYFYEEYKKYAANQSVKRNNTTQVNFLFIGQLIERKGVTQIIEALKTLDSKNWNLKIVGSGPDEMLLKQSVREYKLESQIHFEGYKQQEELTSYLLEADCLVFPSIIEVWGLVVNEAIATKTFVLSSKYAGATKDIIYNKRNGLVIDPTDTKNLIEGLQWVLSNMDDFKSNWKVDFSLWRKLHPYSYARSIKLSIKAAISGKIL</sequence>
<keyword evidence="3" id="KW-1185">Reference proteome</keyword>
<dbReference type="CDD" id="cd03801">
    <property type="entry name" value="GT4_PimA-like"/>
    <property type="match status" value="1"/>
</dbReference>